<feature type="domain" description="Outer membrane protein beta-barrel" evidence="3">
    <location>
        <begin position="5"/>
        <end position="191"/>
    </location>
</feature>
<evidence type="ECO:0000259" key="3">
    <source>
        <dbReference type="Pfam" id="PF13505"/>
    </source>
</evidence>
<protein>
    <recommendedName>
        <fullName evidence="3">Outer membrane protein beta-barrel domain-containing protein</fullName>
    </recommendedName>
</protein>
<sequence length="191" mass="20728">MKKLLLVSLLAPSLAFAGAQNAPYVGGQVGLFNKVDLEMNGISLNEDVDGVPLALFAGYEMAVADNVGLGFELEYRNLSDANFQNVLKLEGQGVSLNLKPKFYIKDLPIYVGLVGGIGQYKTTATELITANRETSDSTDLGWQYGVDFGYEAENGFAFTVGYRGVYIDFEEDGVDLNSTISGLNAGIYYRF</sequence>
<comment type="caution">
    <text evidence="4">The sequence shown here is derived from an EMBL/GenBank/DDBJ whole genome shotgun (WGS) entry which is preliminary data.</text>
</comment>
<dbReference type="OrthoDB" id="5878238at2"/>
<evidence type="ECO:0000313" key="4">
    <source>
        <dbReference type="EMBL" id="GAL23334.1"/>
    </source>
</evidence>
<accession>A0A090S9Y8</accession>
<dbReference type="InterPro" id="IPR011250">
    <property type="entry name" value="OMP/PagP_B-barrel"/>
</dbReference>
<dbReference type="InterPro" id="IPR027385">
    <property type="entry name" value="Beta-barrel_OMP"/>
</dbReference>
<evidence type="ECO:0000313" key="5">
    <source>
        <dbReference type="Proteomes" id="UP000029228"/>
    </source>
</evidence>
<dbReference type="Gene3D" id="2.40.160.20">
    <property type="match status" value="1"/>
</dbReference>
<name>A0A090S9Y8_9VIBR</name>
<keyword evidence="1 2" id="KW-0732">Signal</keyword>
<dbReference type="SUPFAM" id="SSF56925">
    <property type="entry name" value="OMPA-like"/>
    <property type="match status" value="1"/>
</dbReference>
<dbReference type="Proteomes" id="UP000029228">
    <property type="component" value="Unassembled WGS sequence"/>
</dbReference>
<proteinExistence type="predicted"/>
<dbReference type="EMBL" id="BBMR01000020">
    <property type="protein sequence ID" value="GAL23334.1"/>
    <property type="molecule type" value="Genomic_DNA"/>
</dbReference>
<feature type="chain" id="PRO_5001864797" description="Outer membrane protein beta-barrel domain-containing protein" evidence="2">
    <location>
        <begin position="18"/>
        <end position="191"/>
    </location>
</feature>
<evidence type="ECO:0000256" key="2">
    <source>
        <dbReference type="SAM" id="SignalP"/>
    </source>
</evidence>
<evidence type="ECO:0000256" key="1">
    <source>
        <dbReference type="ARBA" id="ARBA00022729"/>
    </source>
</evidence>
<dbReference type="AlphaFoldDB" id="A0A090S9Y8"/>
<dbReference type="STRING" id="990268.JCM19235_131"/>
<organism evidence="4 5">
    <name type="scientific">Vibrio maritimus</name>
    <dbReference type="NCBI Taxonomy" id="990268"/>
    <lineage>
        <taxon>Bacteria</taxon>
        <taxon>Pseudomonadati</taxon>
        <taxon>Pseudomonadota</taxon>
        <taxon>Gammaproteobacteria</taxon>
        <taxon>Vibrionales</taxon>
        <taxon>Vibrionaceae</taxon>
        <taxon>Vibrio</taxon>
    </lineage>
</organism>
<dbReference type="Pfam" id="PF13505">
    <property type="entry name" value="OMP_b-brl"/>
    <property type="match status" value="1"/>
</dbReference>
<reference evidence="4 5" key="1">
    <citation type="submission" date="2014-09" db="EMBL/GenBank/DDBJ databases">
        <title>Vibrio maritimus JCM 19235. (C45) whole genome shotgun sequence.</title>
        <authorList>
            <person name="Sawabe T."/>
            <person name="Meirelles P."/>
            <person name="Nakanishi M."/>
            <person name="Sayaka M."/>
            <person name="Hattori M."/>
            <person name="Ohkuma M."/>
        </authorList>
    </citation>
    <scope>NUCLEOTIDE SEQUENCE [LARGE SCALE GENOMIC DNA]</scope>
    <source>
        <strain evidence="5">JCM19235</strain>
    </source>
</reference>
<gene>
    <name evidence="4" type="ORF">JCM19235_131</name>
</gene>
<feature type="signal peptide" evidence="2">
    <location>
        <begin position="1"/>
        <end position="17"/>
    </location>
</feature>
<keyword evidence="5" id="KW-1185">Reference proteome</keyword>